<dbReference type="Pfam" id="PF03114">
    <property type="entry name" value="BAR"/>
    <property type="match status" value="1"/>
</dbReference>
<feature type="compositionally biased region" description="Basic and acidic residues" evidence="2">
    <location>
        <begin position="751"/>
        <end position="764"/>
    </location>
</feature>
<organism evidence="5 6">
    <name type="scientific">Neohortaea acidophila</name>
    <dbReference type="NCBI Taxonomy" id="245834"/>
    <lineage>
        <taxon>Eukaryota</taxon>
        <taxon>Fungi</taxon>
        <taxon>Dikarya</taxon>
        <taxon>Ascomycota</taxon>
        <taxon>Pezizomycotina</taxon>
        <taxon>Dothideomycetes</taxon>
        <taxon>Dothideomycetidae</taxon>
        <taxon>Mycosphaerellales</taxon>
        <taxon>Teratosphaeriaceae</taxon>
        <taxon>Neohortaea</taxon>
    </lineage>
</organism>
<dbReference type="PANTHER" id="PTHR22834">
    <property type="entry name" value="NUCLEAR FUSION PROTEIN FUS2"/>
    <property type="match status" value="1"/>
</dbReference>
<keyword evidence="1" id="KW-0344">Guanine-nucleotide releasing factor</keyword>
<dbReference type="SMART" id="SM00721">
    <property type="entry name" value="BAR"/>
    <property type="match status" value="1"/>
</dbReference>
<feature type="domain" description="BAR" evidence="4">
    <location>
        <begin position="1365"/>
        <end position="1575"/>
    </location>
</feature>
<feature type="region of interest" description="Disordered" evidence="2">
    <location>
        <begin position="249"/>
        <end position="684"/>
    </location>
</feature>
<feature type="region of interest" description="Disordered" evidence="2">
    <location>
        <begin position="1188"/>
        <end position="1213"/>
    </location>
</feature>
<evidence type="ECO:0000256" key="1">
    <source>
        <dbReference type="ARBA" id="ARBA00022658"/>
    </source>
</evidence>
<feature type="region of interest" description="Disordered" evidence="2">
    <location>
        <begin position="1036"/>
        <end position="1111"/>
    </location>
</feature>
<evidence type="ECO:0008006" key="7">
    <source>
        <dbReference type="Google" id="ProtNLM"/>
    </source>
</evidence>
<feature type="compositionally biased region" description="Basic and acidic residues" evidence="2">
    <location>
        <begin position="464"/>
        <end position="488"/>
    </location>
</feature>
<feature type="compositionally biased region" description="Polar residues" evidence="2">
    <location>
        <begin position="571"/>
        <end position="580"/>
    </location>
</feature>
<feature type="compositionally biased region" description="Low complexity" evidence="2">
    <location>
        <begin position="46"/>
        <end position="65"/>
    </location>
</feature>
<feature type="region of interest" description="Disordered" evidence="2">
    <location>
        <begin position="107"/>
        <end position="213"/>
    </location>
</feature>
<feature type="region of interest" description="Disordered" evidence="2">
    <location>
        <begin position="729"/>
        <end position="782"/>
    </location>
</feature>
<feature type="compositionally biased region" description="Polar residues" evidence="2">
    <location>
        <begin position="344"/>
        <end position="358"/>
    </location>
</feature>
<evidence type="ECO:0000259" key="3">
    <source>
        <dbReference type="PROSITE" id="PS50010"/>
    </source>
</evidence>
<feature type="compositionally biased region" description="Low complexity" evidence="2">
    <location>
        <begin position="410"/>
        <end position="437"/>
    </location>
</feature>
<feature type="compositionally biased region" description="Polar residues" evidence="2">
    <location>
        <begin position="1676"/>
        <end position="1693"/>
    </location>
</feature>
<protein>
    <recommendedName>
        <fullName evidence="7">DH domain-containing protein</fullName>
    </recommendedName>
</protein>
<dbReference type="GeneID" id="54475374"/>
<dbReference type="CDD" id="cd07589">
    <property type="entry name" value="BAR_DNMBP"/>
    <property type="match status" value="1"/>
</dbReference>
<dbReference type="Pfam" id="PF00621">
    <property type="entry name" value="RhoGEF"/>
    <property type="match status" value="1"/>
</dbReference>
<evidence type="ECO:0000313" key="5">
    <source>
        <dbReference type="EMBL" id="KAF2480691.1"/>
    </source>
</evidence>
<dbReference type="PANTHER" id="PTHR22834:SF20">
    <property type="entry name" value="SH3 DOMAIN-CONTAINING PROTEIN"/>
    <property type="match status" value="1"/>
</dbReference>
<dbReference type="SMART" id="SM00325">
    <property type="entry name" value="RhoGEF"/>
    <property type="match status" value="1"/>
</dbReference>
<evidence type="ECO:0000256" key="2">
    <source>
        <dbReference type="SAM" id="MobiDB-lite"/>
    </source>
</evidence>
<dbReference type="InterPro" id="IPR000219">
    <property type="entry name" value="DH_dom"/>
</dbReference>
<feature type="compositionally biased region" description="Polar residues" evidence="2">
    <location>
        <begin position="134"/>
        <end position="148"/>
    </location>
</feature>
<feature type="compositionally biased region" description="Polar residues" evidence="2">
    <location>
        <begin position="1192"/>
        <end position="1201"/>
    </location>
</feature>
<dbReference type="RefSeq" id="XP_033587261.1">
    <property type="nucleotide sequence ID" value="XM_033734372.1"/>
</dbReference>
<feature type="region of interest" description="Disordered" evidence="2">
    <location>
        <begin position="1"/>
        <end position="93"/>
    </location>
</feature>
<proteinExistence type="predicted"/>
<name>A0A6A6PLW6_9PEZI</name>
<feature type="compositionally biased region" description="Polar residues" evidence="2">
    <location>
        <begin position="493"/>
        <end position="504"/>
    </location>
</feature>
<evidence type="ECO:0000313" key="6">
    <source>
        <dbReference type="Proteomes" id="UP000799767"/>
    </source>
</evidence>
<feature type="region of interest" description="Disordered" evidence="2">
    <location>
        <begin position="922"/>
        <end position="955"/>
    </location>
</feature>
<dbReference type="GO" id="GO:0031991">
    <property type="term" value="P:regulation of actomyosin contractile ring contraction"/>
    <property type="evidence" value="ECO:0007669"/>
    <property type="project" value="TreeGrafter"/>
</dbReference>
<dbReference type="SUPFAM" id="SSF48065">
    <property type="entry name" value="DBL homology domain (DH-domain)"/>
    <property type="match status" value="1"/>
</dbReference>
<dbReference type="CDD" id="cd00160">
    <property type="entry name" value="RhoGEF"/>
    <property type="match status" value="1"/>
</dbReference>
<feature type="compositionally biased region" description="Polar residues" evidence="2">
    <location>
        <begin position="1"/>
        <end position="33"/>
    </location>
</feature>
<feature type="compositionally biased region" description="Polar residues" evidence="2">
    <location>
        <begin position="1050"/>
        <end position="1063"/>
    </location>
</feature>
<feature type="compositionally biased region" description="Basic and acidic residues" evidence="2">
    <location>
        <begin position="1202"/>
        <end position="1213"/>
    </location>
</feature>
<feature type="compositionally biased region" description="Basic residues" evidence="2">
    <location>
        <begin position="359"/>
        <end position="368"/>
    </location>
</feature>
<feature type="compositionally biased region" description="Low complexity" evidence="2">
    <location>
        <begin position="315"/>
        <end position="333"/>
    </location>
</feature>
<dbReference type="InterPro" id="IPR004148">
    <property type="entry name" value="BAR_dom"/>
</dbReference>
<keyword evidence="6" id="KW-1185">Reference proteome</keyword>
<dbReference type="EMBL" id="MU001639">
    <property type="protein sequence ID" value="KAF2480691.1"/>
    <property type="molecule type" value="Genomic_DNA"/>
</dbReference>
<feature type="compositionally biased region" description="Low complexity" evidence="2">
    <location>
        <begin position="174"/>
        <end position="190"/>
    </location>
</feature>
<dbReference type="InterPro" id="IPR035899">
    <property type="entry name" value="DBL_dom_sf"/>
</dbReference>
<accession>A0A6A6PLW6</accession>
<dbReference type="GO" id="GO:0005085">
    <property type="term" value="F:guanyl-nucleotide exchange factor activity"/>
    <property type="evidence" value="ECO:0007669"/>
    <property type="project" value="UniProtKB-KW"/>
</dbReference>
<feature type="compositionally biased region" description="Polar residues" evidence="2">
    <location>
        <begin position="1709"/>
        <end position="1725"/>
    </location>
</feature>
<dbReference type="InterPro" id="IPR051492">
    <property type="entry name" value="Dynamin-Rho_GEF"/>
</dbReference>
<evidence type="ECO:0000259" key="4">
    <source>
        <dbReference type="PROSITE" id="PS51021"/>
    </source>
</evidence>
<feature type="region of interest" description="Disordered" evidence="2">
    <location>
        <begin position="1614"/>
        <end position="1753"/>
    </location>
</feature>
<dbReference type="PROSITE" id="PS50010">
    <property type="entry name" value="DH_2"/>
    <property type="match status" value="1"/>
</dbReference>
<sequence>MSGNGPSSTWGGDNDSLRSTTSSPPLMSATSGPISAHEYFYPTGDTPLASPTAASSQSTSQLPTSDAHSHLPSTTPQYPLPLSNAKSTPVLVPSGSVKNIASQFDQAGHFVRGGPYAPLTLRSVPDKYRRPGVSKNSAHVSPRSPTKSPTKDGPRKLQKSRVGHPRSPVKSPLTSFETLSSFGSTTSFTTANDAPRMVSSPKKTQDTPESAGYLTSAPLFGEITSDGRWNGNFDIGSYGYLPAFTESHRRSSEGTTAFGRGRSQSHQDILQPAPATALPAPGHHNLTHKRSRSEMDALPDNRQQRVLGSYPTPPSSGTRYATSSSSRIPISSRRVSRDPPAFSGTHSRSVPALPNSSPTRRRLSKSPTRKLPTTGKENNLTSDLPRPHYQAPSLPTAASGQSLSAKIVAPLPKLSPPLRSSRPRQPVSQASTSASRARAGEYFPGPAVMRDSRTPSEQWLGKPYDAHQERSRRKIPELEKINFEERRARIQKAISQNLEGSRSLESLRAKSRSRQASKDQAETGAQSGAQDDGPELNKTESVPGGWPTPGGLTVDTLSAALRPVHEPEPMTASTERTTGTEFEVEDSPVLGIPVDTDQHTLLTSAVYQPPSAKPTDLNTTLSPPDDHADSLPSPSVLDNVLRMRERSTSRTSQSDGDGGDADHSAPPSSEDNPSDLEDRWGLGQGLQSVAGSIKIMLDEPWAFHNQDRAREIPSHSPDVQEYERTAFAHQQDGASPIDDQDHGDVEDDQYETPRKPRPRRDTMRASDLQSAAHNVDEPDGSEGDIARLLRHYKSTGTITAEMVEHVQKHMVDLQRVSANEGSNGFMIQNLLDSVLNSQQEHQPGREMQEVHTPQPSPFDIPAVTPDTPVGWEFFQDSGTALVYTSSSHDEGDAETGDETGDEFHVKVRKADAAWERRQRSQYLQLNGADSPERPEPPPKDIGYTPRSSVGADSETLPHDFARGLRISTTGNLDLAGLGLMEDHAQPSQPPLSSSVPPKPAFAPPPLPPQASASASHLPFALPEVPPIPAAYSERASSEMSPAVRKAVWGQSGSSRPSVDSQRATGAPVLPGSDSVTSFAESMRQSSMDTNGDSQTTLARTTSQSPDQKRLRKRRHVIRELLDTENTYHQDLKIIEDIYRATAVPDVLSAEDKKTLFSNCDDVERFSLHFYDELRKAAAPVYVPLKKGWANKHGTSPTTQNDGRGHASDGIDNDKDRASTIGQAFLRNLADMEQVYSVYLKNHDAANRRLAALRNAPAVKCWLDECHNNASDITSAWDLDSLLVKPTQRAAKYPMLLQLLLDTTPPGHPDREALKTAAQDSISMLTRINDAKKRADLVDQIVNRKRKESDVRSGIAKAFGRRTEKLKERVGIAEAYQDTEFDELAHKFGGHFIRLQICMRDVQDYMNRIQKAVDQMNNYAHALDFFADVAISPVPELDSKWRKYGQTIRELTSVAFSEHKAAVNKRVIGPMVMCIKLHEGPQNAINNRKKRIVDYAKCKAIEKRGEKPDKKAIEASDMYEALNDQLKIELPKLYSLTASLVQGCLNCFLDVQVTWYNAWERKLRPILEAADIPSSISQIELCFRPDYDMVKGRLLSLGICNGALLAESANFLSPASTVDDGSSWKRPSTMGSGNRTVSSGGDASPIPSSSASHKRQSSGYVPGLDTLGYPYDDGRARSNSALSNGRPSLQTVDSGMSAKGLWSHGGGDVASQSSRPSTANLPSTQVAPFFPARVSADQPRSPRSPRPFSGATYFTARPEQPEDHRFSNIFSSALPQDIPDSARLSSPKPAPDDTPVLFVCASLFEFSIDKTRREAGYPYLTYVQGEVFDVVAQKGELWLAKNQDDASNTVGWIWEQHFVILSSDRD</sequence>
<dbReference type="GO" id="GO:0005737">
    <property type="term" value="C:cytoplasm"/>
    <property type="evidence" value="ECO:0007669"/>
    <property type="project" value="InterPro"/>
</dbReference>
<feature type="compositionally biased region" description="Polar residues" evidence="2">
    <location>
        <begin position="1073"/>
        <end position="1105"/>
    </location>
</feature>
<feature type="region of interest" description="Disordered" evidence="2">
    <location>
        <begin position="981"/>
        <end position="1014"/>
    </location>
</feature>
<feature type="domain" description="DH" evidence="3">
    <location>
        <begin position="1112"/>
        <end position="1330"/>
    </location>
</feature>
<dbReference type="PROSITE" id="PS51021">
    <property type="entry name" value="BAR"/>
    <property type="match status" value="1"/>
</dbReference>
<dbReference type="InterPro" id="IPR027267">
    <property type="entry name" value="AH/BAR_dom_sf"/>
</dbReference>
<dbReference type="Gene3D" id="1.20.1270.60">
    <property type="entry name" value="Arfaptin homology (AH) domain/BAR domain"/>
    <property type="match status" value="1"/>
</dbReference>
<dbReference type="OrthoDB" id="10256089at2759"/>
<dbReference type="GO" id="GO:0032955">
    <property type="term" value="P:regulation of division septum assembly"/>
    <property type="evidence" value="ECO:0007669"/>
    <property type="project" value="TreeGrafter"/>
</dbReference>
<gene>
    <name evidence="5" type="ORF">BDY17DRAFT_302238</name>
</gene>
<feature type="compositionally biased region" description="Pro residues" evidence="2">
    <location>
        <begin position="996"/>
        <end position="1008"/>
    </location>
</feature>
<dbReference type="Gene3D" id="1.20.900.10">
    <property type="entry name" value="Dbl homology (DH) domain"/>
    <property type="match status" value="1"/>
</dbReference>
<feature type="compositionally biased region" description="Low complexity" evidence="2">
    <location>
        <begin position="272"/>
        <end position="281"/>
    </location>
</feature>
<dbReference type="SUPFAM" id="SSF103657">
    <property type="entry name" value="BAR/IMD domain-like"/>
    <property type="match status" value="1"/>
</dbReference>
<reference evidence="5" key="1">
    <citation type="journal article" date="2020" name="Stud. Mycol.">
        <title>101 Dothideomycetes genomes: a test case for predicting lifestyles and emergence of pathogens.</title>
        <authorList>
            <person name="Haridas S."/>
            <person name="Albert R."/>
            <person name="Binder M."/>
            <person name="Bloem J."/>
            <person name="Labutti K."/>
            <person name="Salamov A."/>
            <person name="Andreopoulos B."/>
            <person name="Baker S."/>
            <person name="Barry K."/>
            <person name="Bills G."/>
            <person name="Bluhm B."/>
            <person name="Cannon C."/>
            <person name="Castanera R."/>
            <person name="Culley D."/>
            <person name="Daum C."/>
            <person name="Ezra D."/>
            <person name="Gonzalez J."/>
            <person name="Henrissat B."/>
            <person name="Kuo A."/>
            <person name="Liang C."/>
            <person name="Lipzen A."/>
            <person name="Lutzoni F."/>
            <person name="Magnuson J."/>
            <person name="Mondo S."/>
            <person name="Nolan M."/>
            <person name="Ohm R."/>
            <person name="Pangilinan J."/>
            <person name="Park H.-J."/>
            <person name="Ramirez L."/>
            <person name="Alfaro M."/>
            <person name="Sun H."/>
            <person name="Tritt A."/>
            <person name="Yoshinaga Y."/>
            <person name="Zwiers L.-H."/>
            <person name="Turgeon B."/>
            <person name="Goodwin S."/>
            <person name="Spatafora J."/>
            <person name="Crous P."/>
            <person name="Grigoriev I."/>
        </authorList>
    </citation>
    <scope>NUCLEOTIDE SEQUENCE</scope>
    <source>
        <strain evidence="5">CBS 113389</strain>
    </source>
</reference>
<dbReference type="Proteomes" id="UP000799767">
    <property type="component" value="Unassembled WGS sequence"/>
</dbReference>
<feature type="compositionally biased region" description="Polar residues" evidence="2">
    <location>
        <begin position="1614"/>
        <end position="1650"/>
    </location>
</feature>